<dbReference type="Gene3D" id="1.25.40.390">
    <property type="match status" value="1"/>
</dbReference>
<keyword evidence="4" id="KW-0472">Membrane</keyword>
<reference evidence="9" key="1">
    <citation type="submission" date="2020-10" db="EMBL/GenBank/DDBJ databases">
        <authorList>
            <person name="Gilroy R."/>
        </authorList>
    </citation>
    <scope>NUCLEOTIDE SEQUENCE</scope>
    <source>
        <strain evidence="9">B2-22910</strain>
    </source>
</reference>
<feature type="domain" description="SusD-like N-terminal" evidence="8">
    <location>
        <begin position="74"/>
        <end position="198"/>
    </location>
</feature>
<evidence type="ECO:0000256" key="5">
    <source>
        <dbReference type="ARBA" id="ARBA00023237"/>
    </source>
</evidence>
<evidence type="ECO:0000256" key="3">
    <source>
        <dbReference type="ARBA" id="ARBA00022729"/>
    </source>
</evidence>
<comment type="subcellular location">
    <subcellularLocation>
        <location evidence="1">Cell outer membrane</location>
    </subcellularLocation>
</comment>
<evidence type="ECO:0000313" key="10">
    <source>
        <dbReference type="Proteomes" id="UP000823603"/>
    </source>
</evidence>
<comment type="similarity">
    <text evidence="2">Belongs to the SusD family.</text>
</comment>
<dbReference type="AlphaFoldDB" id="A0A9D9NFQ2"/>
<dbReference type="GO" id="GO:0009279">
    <property type="term" value="C:cell outer membrane"/>
    <property type="evidence" value="ECO:0007669"/>
    <property type="project" value="UniProtKB-SubCell"/>
</dbReference>
<name>A0A9D9NFQ2_9BACT</name>
<evidence type="ECO:0000313" key="9">
    <source>
        <dbReference type="EMBL" id="MBO8471380.1"/>
    </source>
</evidence>
<protein>
    <submittedName>
        <fullName evidence="9">RagB/SusD family nutrient uptake outer membrane protein</fullName>
    </submittedName>
</protein>
<feature type="domain" description="RagB/SusD" evidence="7">
    <location>
        <begin position="275"/>
        <end position="571"/>
    </location>
</feature>
<dbReference type="PROSITE" id="PS51257">
    <property type="entry name" value="PROKAR_LIPOPROTEIN"/>
    <property type="match status" value="1"/>
</dbReference>
<gene>
    <name evidence="9" type="ORF">IAB82_06245</name>
</gene>
<evidence type="ECO:0000259" key="7">
    <source>
        <dbReference type="Pfam" id="PF07980"/>
    </source>
</evidence>
<dbReference type="InterPro" id="IPR033985">
    <property type="entry name" value="SusD-like_N"/>
</dbReference>
<keyword evidence="3 6" id="KW-0732">Signal</keyword>
<dbReference type="InterPro" id="IPR012944">
    <property type="entry name" value="SusD_RagB_dom"/>
</dbReference>
<dbReference type="EMBL" id="JADIMB010000091">
    <property type="protein sequence ID" value="MBO8471380.1"/>
    <property type="molecule type" value="Genomic_DNA"/>
</dbReference>
<proteinExistence type="inferred from homology"/>
<sequence length="576" mass="66011">MKKIYKLAILSFSVLGIASCDLTMVPEDEVIPDRYFKTESDLMLWSNQFYRDILLSADWGSTTDLMMTNGISAYVSGNRTPQTQSWSFSALRDINYMLEHLDQCEDAAVATKYEALGRFFRAYFYFKMVRTYGDVPYYDKVLGSTDPDIYKARDSREYVMQRVLEDFEFAIQYLPGQWEEMNTRVTRWAAMGYASRAALYEGTFRKYHNIDDWEKYLEKTAEYAGEFISSAPFSLYSTGTTPYRDLFVSDNAITQEVVLCRHYDAANNVFHSMGYNAEFSRVSLTRRFLNHYLMANGQKFTNQDGWETKSYMEETQNRDPRMAQTVMCPGYIQKGASSVSPCLFTSHTGYQPIKFVPEASKCMSSSDDIDWCLLRAAEVYLNYAEAKAELQTLTQEDLDISVNLIRKRAGMPDLEMEEANTSPCKYVMECYPNVDKGRNKGVILEIRRERTVELALEQPDRSWDMFRWAECKQCLPCNVPWYGVYISGPGEIDTSGDGTADLEIVESGGKMQIKVGNTYTDIVLSEGDKGYITAYSAANYGTLWDDERDYLWPIPASQRILNPNLTQNPGYVDGVN</sequence>
<feature type="signal peptide" evidence="6">
    <location>
        <begin position="1"/>
        <end position="18"/>
    </location>
</feature>
<accession>A0A9D9NFQ2</accession>
<evidence type="ECO:0000256" key="6">
    <source>
        <dbReference type="SAM" id="SignalP"/>
    </source>
</evidence>
<dbReference type="InterPro" id="IPR011990">
    <property type="entry name" value="TPR-like_helical_dom_sf"/>
</dbReference>
<dbReference type="Proteomes" id="UP000823603">
    <property type="component" value="Unassembled WGS sequence"/>
</dbReference>
<evidence type="ECO:0000256" key="4">
    <source>
        <dbReference type="ARBA" id="ARBA00023136"/>
    </source>
</evidence>
<dbReference type="SUPFAM" id="SSF48452">
    <property type="entry name" value="TPR-like"/>
    <property type="match status" value="1"/>
</dbReference>
<reference evidence="9" key="2">
    <citation type="journal article" date="2021" name="PeerJ">
        <title>Extensive microbial diversity within the chicken gut microbiome revealed by metagenomics and culture.</title>
        <authorList>
            <person name="Gilroy R."/>
            <person name="Ravi A."/>
            <person name="Getino M."/>
            <person name="Pursley I."/>
            <person name="Horton D.L."/>
            <person name="Alikhan N.F."/>
            <person name="Baker D."/>
            <person name="Gharbi K."/>
            <person name="Hall N."/>
            <person name="Watson M."/>
            <person name="Adriaenssens E.M."/>
            <person name="Foster-Nyarko E."/>
            <person name="Jarju S."/>
            <person name="Secka A."/>
            <person name="Antonio M."/>
            <person name="Oren A."/>
            <person name="Chaudhuri R.R."/>
            <person name="La Ragione R."/>
            <person name="Hildebrand F."/>
            <person name="Pallen M.J."/>
        </authorList>
    </citation>
    <scope>NUCLEOTIDE SEQUENCE</scope>
    <source>
        <strain evidence="9">B2-22910</strain>
    </source>
</reference>
<feature type="chain" id="PRO_5038433007" evidence="6">
    <location>
        <begin position="19"/>
        <end position="576"/>
    </location>
</feature>
<dbReference type="Pfam" id="PF14322">
    <property type="entry name" value="SusD-like_3"/>
    <property type="match status" value="1"/>
</dbReference>
<evidence type="ECO:0000256" key="2">
    <source>
        <dbReference type="ARBA" id="ARBA00006275"/>
    </source>
</evidence>
<comment type="caution">
    <text evidence="9">The sequence shown here is derived from an EMBL/GenBank/DDBJ whole genome shotgun (WGS) entry which is preliminary data.</text>
</comment>
<organism evidence="9 10">
    <name type="scientific">Candidatus Cryptobacteroides faecavium</name>
    <dbReference type="NCBI Taxonomy" id="2840762"/>
    <lineage>
        <taxon>Bacteria</taxon>
        <taxon>Pseudomonadati</taxon>
        <taxon>Bacteroidota</taxon>
        <taxon>Bacteroidia</taxon>
        <taxon>Bacteroidales</taxon>
        <taxon>Candidatus Cryptobacteroides</taxon>
    </lineage>
</organism>
<dbReference type="Pfam" id="PF07980">
    <property type="entry name" value="SusD_RagB"/>
    <property type="match status" value="1"/>
</dbReference>
<keyword evidence="5" id="KW-0998">Cell outer membrane</keyword>
<evidence type="ECO:0000256" key="1">
    <source>
        <dbReference type="ARBA" id="ARBA00004442"/>
    </source>
</evidence>
<evidence type="ECO:0000259" key="8">
    <source>
        <dbReference type="Pfam" id="PF14322"/>
    </source>
</evidence>